<gene>
    <name evidence="2" type="ORF">ACFFHU_18655</name>
</gene>
<keyword evidence="3" id="KW-1185">Reference proteome</keyword>
<evidence type="ECO:0000313" key="2">
    <source>
        <dbReference type="EMBL" id="MFC0566147.1"/>
    </source>
</evidence>
<protein>
    <submittedName>
        <fullName evidence="2">Uncharacterized protein</fullName>
    </submittedName>
</protein>
<proteinExistence type="predicted"/>
<dbReference type="Proteomes" id="UP001589894">
    <property type="component" value="Unassembled WGS sequence"/>
</dbReference>
<feature type="region of interest" description="Disordered" evidence="1">
    <location>
        <begin position="70"/>
        <end position="106"/>
    </location>
</feature>
<name>A0ABV6NZF0_9ACTN</name>
<dbReference type="EMBL" id="JBHLUE010000016">
    <property type="protein sequence ID" value="MFC0566147.1"/>
    <property type="molecule type" value="Genomic_DNA"/>
</dbReference>
<reference evidence="2 3" key="1">
    <citation type="submission" date="2024-09" db="EMBL/GenBank/DDBJ databases">
        <authorList>
            <person name="Sun Q."/>
            <person name="Mori K."/>
        </authorList>
    </citation>
    <scope>NUCLEOTIDE SEQUENCE [LARGE SCALE GENOMIC DNA]</scope>
    <source>
        <strain evidence="2 3">TBRC 2205</strain>
    </source>
</reference>
<organism evidence="2 3">
    <name type="scientific">Plantactinospora siamensis</name>
    <dbReference type="NCBI Taxonomy" id="555372"/>
    <lineage>
        <taxon>Bacteria</taxon>
        <taxon>Bacillati</taxon>
        <taxon>Actinomycetota</taxon>
        <taxon>Actinomycetes</taxon>
        <taxon>Micromonosporales</taxon>
        <taxon>Micromonosporaceae</taxon>
        <taxon>Plantactinospora</taxon>
    </lineage>
</organism>
<evidence type="ECO:0000313" key="3">
    <source>
        <dbReference type="Proteomes" id="UP001589894"/>
    </source>
</evidence>
<comment type="caution">
    <text evidence="2">The sequence shown here is derived from an EMBL/GenBank/DDBJ whole genome shotgun (WGS) entry which is preliminary data.</text>
</comment>
<evidence type="ECO:0000256" key="1">
    <source>
        <dbReference type="SAM" id="MobiDB-lite"/>
    </source>
</evidence>
<sequence>MTTVARVHPGASVPRAVLSLAIAVAHTVERAVGGAERTRVSQANARAVVRAYRERARRRDEVRRAVAALRAHPAVGSSPRSSASQASRVFPAATRPSGAGRDPARS</sequence>
<feature type="compositionally biased region" description="Low complexity" evidence="1">
    <location>
        <begin position="70"/>
        <end position="88"/>
    </location>
</feature>
<accession>A0ABV6NZF0</accession>
<dbReference type="RefSeq" id="WP_377340601.1">
    <property type="nucleotide sequence ID" value="NZ_JBHLUE010000016.1"/>
</dbReference>